<evidence type="ECO:0000313" key="2">
    <source>
        <dbReference type="EMBL" id="GGC21915.1"/>
    </source>
</evidence>
<protein>
    <submittedName>
        <fullName evidence="3">DUF2905 domain-containing protein</fullName>
    </submittedName>
</protein>
<feature type="transmembrane region" description="Helical" evidence="1">
    <location>
        <begin position="47"/>
        <end position="70"/>
    </location>
</feature>
<keyword evidence="1" id="KW-0812">Transmembrane</keyword>
<dbReference type="InterPro" id="IPR021320">
    <property type="entry name" value="DUF2905"/>
</dbReference>
<dbReference type="EMBL" id="BMEC01000001">
    <property type="protein sequence ID" value="GGC21915.1"/>
    <property type="molecule type" value="Genomic_DNA"/>
</dbReference>
<evidence type="ECO:0000256" key="1">
    <source>
        <dbReference type="SAM" id="Phobius"/>
    </source>
</evidence>
<evidence type="ECO:0000313" key="4">
    <source>
        <dbReference type="Proteomes" id="UP000240608"/>
    </source>
</evidence>
<dbReference type="RefSeq" id="WP_188460131.1">
    <property type="nucleotide sequence ID" value="NZ_BAABHU010000001.1"/>
</dbReference>
<feature type="transmembrane region" description="Helical" evidence="1">
    <location>
        <begin position="6"/>
        <end position="26"/>
    </location>
</feature>
<evidence type="ECO:0000313" key="3">
    <source>
        <dbReference type="EMBL" id="PTB96776.1"/>
    </source>
</evidence>
<dbReference type="Proteomes" id="UP000240608">
    <property type="component" value="Unassembled WGS sequence"/>
</dbReference>
<dbReference type="EMBL" id="PYVU01000036">
    <property type="protein sequence ID" value="PTB96776.1"/>
    <property type="molecule type" value="Genomic_DNA"/>
</dbReference>
<name>A0A2T4DSN9_9BACT</name>
<gene>
    <name evidence="3" type="ORF">C9994_05785</name>
    <name evidence="2" type="ORF">GCM10011506_03970</name>
</gene>
<sequence length="74" mass="8649">MNSETGKWIIFLGLGIILIGVLIYFFHDKLHWIGRLPGDIRIENENMRFYFPITTMLLASALLTIIINLIKRFL</sequence>
<keyword evidence="5" id="KW-1185">Reference proteome</keyword>
<comment type="caution">
    <text evidence="3">The sequence shown here is derived from an EMBL/GenBank/DDBJ whole genome shotgun (WGS) entry which is preliminary data.</text>
</comment>
<dbReference type="AlphaFoldDB" id="A0A2T4DSN9"/>
<accession>A0A2T4DSN9</accession>
<keyword evidence="1" id="KW-1133">Transmembrane helix</keyword>
<dbReference type="Pfam" id="PF11146">
    <property type="entry name" value="DUF2905"/>
    <property type="match status" value="1"/>
</dbReference>
<organism evidence="3 4">
    <name type="scientific">Marivirga lumbricoides</name>
    <dbReference type="NCBI Taxonomy" id="1046115"/>
    <lineage>
        <taxon>Bacteria</taxon>
        <taxon>Pseudomonadati</taxon>
        <taxon>Bacteroidota</taxon>
        <taxon>Cytophagia</taxon>
        <taxon>Cytophagales</taxon>
        <taxon>Marivirgaceae</taxon>
        <taxon>Marivirga</taxon>
    </lineage>
</organism>
<proteinExistence type="predicted"/>
<dbReference type="PANTHER" id="PTHR36443">
    <property type="entry name" value="BSR5223 PROTEIN"/>
    <property type="match status" value="1"/>
</dbReference>
<evidence type="ECO:0000313" key="5">
    <source>
        <dbReference type="Proteomes" id="UP000636010"/>
    </source>
</evidence>
<reference evidence="5" key="3">
    <citation type="journal article" date="2019" name="Int. J. Syst. Evol. Microbiol.">
        <title>The Global Catalogue of Microorganisms (GCM) 10K type strain sequencing project: providing services to taxonomists for standard genome sequencing and annotation.</title>
        <authorList>
            <consortium name="The Broad Institute Genomics Platform"/>
            <consortium name="The Broad Institute Genome Sequencing Center for Infectious Disease"/>
            <person name="Wu L."/>
            <person name="Ma J."/>
        </authorList>
    </citation>
    <scope>NUCLEOTIDE SEQUENCE [LARGE SCALE GENOMIC DNA]</scope>
    <source>
        <strain evidence="5">CGMCC 1.10832</strain>
    </source>
</reference>
<reference evidence="3 4" key="2">
    <citation type="submission" date="2018-03" db="EMBL/GenBank/DDBJ databases">
        <title>Cross-interface Injection: A General Nanoliter Liquid Handling Method Applied to Single Cells Genome Amplification Automated Nanoliter Liquid Handling Applied to Single Cell Multiple Displacement Amplification.</title>
        <authorList>
            <person name="Yun J."/>
            <person name="Xu P."/>
            <person name="Xu J."/>
            <person name="Dai X."/>
            <person name="Wang Y."/>
            <person name="Zheng X."/>
            <person name="Cao C."/>
            <person name="Yi Q."/>
            <person name="Zhu Y."/>
            <person name="Wang L."/>
            <person name="Dong Z."/>
            <person name="Huang Y."/>
            <person name="Huang L."/>
            <person name="Du W."/>
        </authorList>
    </citation>
    <scope>NUCLEOTIDE SEQUENCE [LARGE SCALE GENOMIC DNA]</scope>
    <source>
        <strain evidence="3 4">Z-D1-2</strain>
    </source>
</reference>
<keyword evidence="1" id="KW-0472">Membrane</keyword>
<dbReference type="PANTHER" id="PTHR36443:SF1">
    <property type="entry name" value="BSR5223 PROTEIN"/>
    <property type="match status" value="1"/>
</dbReference>
<reference evidence="2" key="4">
    <citation type="submission" date="2024-05" db="EMBL/GenBank/DDBJ databases">
        <authorList>
            <person name="Sun Q."/>
            <person name="Zhou Y."/>
        </authorList>
    </citation>
    <scope>NUCLEOTIDE SEQUENCE</scope>
    <source>
        <strain evidence="2">CGMCC 1.10832</strain>
    </source>
</reference>
<dbReference type="Proteomes" id="UP000636010">
    <property type="component" value="Unassembled WGS sequence"/>
</dbReference>
<reference evidence="2" key="1">
    <citation type="journal article" date="2014" name="Int. J. Syst. Evol. Microbiol.">
        <title>Complete genome of a new Firmicutes species belonging to the dominant human colonic microbiota ('Ruminococcus bicirculans') reveals two chromosomes and a selective capacity to utilize plant glucans.</title>
        <authorList>
            <consortium name="NISC Comparative Sequencing Program"/>
            <person name="Wegmann U."/>
            <person name="Louis P."/>
            <person name="Goesmann A."/>
            <person name="Henrissat B."/>
            <person name="Duncan S.H."/>
            <person name="Flint H.J."/>
        </authorList>
    </citation>
    <scope>NUCLEOTIDE SEQUENCE</scope>
    <source>
        <strain evidence="2">CGMCC 1.10832</strain>
    </source>
</reference>